<dbReference type="OrthoDB" id="5818197at2759"/>
<dbReference type="AlphaFoldDB" id="A0A6V7Y4A3"/>
<protein>
    <submittedName>
        <fullName evidence="1">Uncharacterized protein</fullName>
    </submittedName>
</protein>
<name>A0A6V7Y4A3_MELEN</name>
<evidence type="ECO:0000313" key="1">
    <source>
        <dbReference type="EMBL" id="CAD2206388.1"/>
    </source>
</evidence>
<proteinExistence type="predicted"/>
<comment type="caution">
    <text evidence="1">The sequence shown here is derived from an EMBL/GenBank/DDBJ whole genome shotgun (WGS) entry which is preliminary data.</text>
</comment>
<gene>
    <name evidence="1" type="ORF">MENT_LOCUS60264</name>
</gene>
<reference evidence="1 2" key="1">
    <citation type="submission" date="2020-08" db="EMBL/GenBank/DDBJ databases">
        <authorList>
            <person name="Koutsovoulos G."/>
            <person name="Danchin GJ E."/>
        </authorList>
    </citation>
    <scope>NUCLEOTIDE SEQUENCE [LARGE SCALE GENOMIC DNA]</scope>
</reference>
<dbReference type="Proteomes" id="UP000580250">
    <property type="component" value="Unassembled WGS sequence"/>
</dbReference>
<evidence type="ECO:0000313" key="2">
    <source>
        <dbReference type="Proteomes" id="UP000580250"/>
    </source>
</evidence>
<dbReference type="EMBL" id="CAJEWN010003071">
    <property type="protein sequence ID" value="CAD2206388.1"/>
    <property type="molecule type" value="Genomic_DNA"/>
</dbReference>
<organism evidence="1 2">
    <name type="scientific">Meloidogyne enterolobii</name>
    <name type="common">Root-knot nematode worm</name>
    <name type="synonym">Meloidogyne mayaguensis</name>
    <dbReference type="NCBI Taxonomy" id="390850"/>
    <lineage>
        <taxon>Eukaryota</taxon>
        <taxon>Metazoa</taxon>
        <taxon>Ecdysozoa</taxon>
        <taxon>Nematoda</taxon>
        <taxon>Chromadorea</taxon>
        <taxon>Rhabditida</taxon>
        <taxon>Tylenchina</taxon>
        <taxon>Tylenchomorpha</taxon>
        <taxon>Tylenchoidea</taxon>
        <taxon>Meloidogynidae</taxon>
        <taxon>Meloidogyninae</taxon>
        <taxon>Meloidogyne</taxon>
    </lineage>
</organism>
<accession>A0A6V7Y4A3</accession>
<sequence length="50" mass="5942">MASSFAVFEALKIETTFDVMNTSFYTRFVQFYFNGHDRRIAKDFYKFVPG</sequence>